<evidence type="ECO:0000313" key="4">
    <source>
        <dbReference type="Proteomes" id="UP000179807"/>
    </source>
</evidence>
<dbReference type="EMBL" id="MLAK01000111">
    <property type="protein sequence ID" value="OHT16426.1"/>
    <property type="molecule type" value="Genomic_DNA"/>
</dbReference>
<feature type="region of interest" description="Disordered" evidence="2">
    <location>
        <begin position="15"/>
        <end position="71"/>
    </location>
</feature>
<name>A0A1J4KZ45_9EUKA</name>
<reference evidence="3" key="1">
    <citation type="submission" date="2016-10" db="EMBL/GenBank/DDBJ databases">
        <authorList>
            <person name="Benchimol M."/>
            <person name="Almeida L.G."/>
            <person name="Vasconcelos A.T."/>
            <person name="Perreira-Neves A."/>
            <person name="Rosa I.A."/>
            <person name="Tasca T."/>
            <person name="Bogo M.R."/>
            <person name="de Souza W."/>
        </authorList>
    </citation>
    <scope>NUCLEOTIDE SEQUENCE [LARGE SCALE GENOMIC DNA]</scope>
    <source>
        <strain evidence="3">K</strain>
    </source>
</reference>
<evidence type="ECO:0000313" key="3">
    <source>
        <dbReference type="EMBL" id="OHT16426.1"/>
    </source>
</evidence>
<dbReference type="GeneID" id="94825540"/>
<dbReference type="VEuPathDB" id="TrichDB:TRFO_02682"/>
<sequence>MKSFCSTGHSSAVELNHANFPSTPGPERSAEFRTGAFNKSPMPPTTPKQWSARKRQNATNQSPMYHPRPRLTYSDSNPFSTAISNLINNLETSNYNKITFEKKTIKEISSLFDNSQNSPKKDNSLLFSECYVEDPFFEKFSRLFKSRDYPSLVPTDKQQAIYLSHALLDAINELNAIFPDYYKNPNLMLFNHTALKQELSIWVYITSEAIRQVSMHSKALALLLETLFSRFITFSNMLFLKPPDKKEVTFEEILGQSQPNNIIKNNNSHSKSNSNINNNNNNFNASTTIFDTPRIGMKGKSQNDLFDYESDDSDANFHIENSNEDDGSDVLEDMGLDTFCDEINHLLEYFKQKSPKNIKIENLTNKLQKIKFFVSENERLNKQIQLLMEDIEKLKTEKREIINENFELTMQKEKAVKNLAEVMKVNEGIRETLVAREHTISLLMEKRDLTTQPESMGMVPESVLKIWYQISFFCKTLLNYEITDNKITSSSENLLNINAIDTSSSENIQNRIDHKFDSSDNLENIINLNDYFPRNIRGKFNPPAFSFHKPKFEKASNKRYHYAALFTEMKNDFDEQVLDKIENKITQFLKAASYQYQSNFMRYKASQQKIASSSVQKLNEIRMQQKQDSNWIQILLSCREILKVPKKIPKNMNIDVKANLKIDFNQNPVETMKKIYYHVATNSIKSTVSYQLMRFFKPMGNQQLMYFLTHVATRSQKELDFDIFRKFLMNEIPYHSFIFYSLVQFRSKDFGVFDSRSRMKLIAELFDCVGWSKIPRQKKTAFDSLFCSDSTKFCMFCLSLYQFAIEKIKDEFHGINDQNEIEEIIKEKLEINDDQKLFEKIEYMKTINGNTKITPLELSIVLFNGKYMFENEIILPFEAENDPLLQYIVNFGVKSKKVKTTKASKNTTVNNSLNNSLNNSVNNSMNNSAHGSSMNSGKNSNIRNNLNRTLVSINRSISVKRQSLTPRQNQINTRAQTVQ</sequence>
<proteinExistence type="predicted"/>
<feature type="compositionally biased region" description="Polar residues" evidence="2">
    <location>
        <begin position="929"/>
        <end position="943"/>
    </location>
</feature>
<evidence type="ECO:0000256" key="2">
    <source>
        <dbReference type="SAM" id="MobiDB-lite"/>
    </source>
</evidence>
<organism evidence="3 4">
    <name type="scientific">Tritrichomonas foetus</name>
    <dbReference type="NCBI Taxonomy" id="1144522"/>
    <lineage>
        <taxon>Eukaryota</taxon>
        <taxon>Metamonada</taxon>
        <taxon>Parabasalia</taxon>
        <taxon>Tritrichomonadida</taxon>
        <taxon>Tritrichomonadidae</taxon>
        <taxon>Tritrichomonas</taxon>
    </lineage>
</organism>
<feature type="region of interest" description="Disordered" evidence="2">
    <location>
        <begin position="261"/>
        <end position="280"/>
    </location>
</feature>
<evidence type="ECO:0000256" key="1">
    <source>
        <dbReference type="SAM" id="Coils"/>
    </source>
</evidence>
<dbReference type="RefSeq" id="XP_068369562.1">
    <property type="nucleotide sequence ID" value="XM_068490836.1"/>
</dbReference>
<accession>A0A1J4KZ45</accession>
<feature type="compositionally biased region" description="Low complexity" evidence="2">
    <location>
        <begin position="903"/>
        <end position="928"/>
    </location>
</feature>
<feature type="coiled-coil region" evidence="1">
    <location>
        <begin position="370"/>
        <end position="411"/>
    </location>
</feature>
<keyword evidence="1" id="KW-0175">Coiled coil</keyword>
<feature type="region of interest" description="Disordered" evidence="2">
    <location>
        <begin position="902"/>
        <end position="943"/>
    </location>
</feature>
<dbReference type="AlphaFoldDB" id="A0A1J4KZ45"/>
<dbReference type="Proteomes" id="UP000179807">
    <property type="component" value="Unassembled WGS sequence"/>
</dbReference>
<keyword evidence="4" id="KW-1185">Reference proteome</keyword>
<comment type="caution">
    <text evidence="3">The sequence shown here is derived from an EMBL/GenBank/DDBJ whole genome shotgun (WGS) entry which is preliminary data.</text>
</comment>
<protein>
    <submittedName>
        <fullName evidence="3">Uncharacterized protein</fullName>
    </submittedName>
</protein>
<gene>
    <name evidence="3" type="ORF">TRFO_02682</name>
</gene>